<comment type="caution">
    <text evidence="1">The sequence shown here is derived from an EMBL/GenBank/DDBJ whole genome shotgun (WGS) entry which is preliminary data.</text>
</comment>
<sequence>ILPVHLKFSRSATLALKLFPSAREHICRLSVTALTINHKWQHAMRRARKGQLIPRRNPKSNRVV</sequence>
<gene>
    <name evidence="1" type="ORF">L9F63_010620</name>
</gene>
<dbReference type="Proteomes" id="UP001233999">
    <property type="component" value="Unassembled WGS sequence"/>
</dbReference>
<dbReference type="EMBL" id="JASPKZ010001195">
    <property type="protein sequence ID" value="KAJ9598710.1"/>
    <property type="molecule type" value="Genomic_DNA"/>
</dbReference>
<protein>
    <submittedName>
        <fullName evidence="1">Uncharacterized protein</fullName>
    </submittedName>
</protein>
<organism evidence="1 2">
    <name type="scientific">Diploptera punctata</name>
    <name type="common">Pacific beetle cockroach</name>
    <dbReference type="NCBI Taxonomy" id="6984"/>
    <lineage>
        <taxon>Eukaryota</taxon>
        <taxon>Metazoa</taxon>
        <taxon>Ecdysozoa</taxon>
        <taxon>Arthropoda</taxon>
        <taxon>Hexapoda</taxon>
        <taxon>Insecta</taxon>
        <taxon>Pterygota</taxon>
        <taxon>Neoptera</taxon>
        <taxon>Polyneoptera</taxon>
        <taxon>Dictyoptera</taxon>
        <taxon>Blattodea</taxon>
        <taxon>Blaberoidea</taxon>
        <taxon>Blaberidae</taxon>
        <taxon>Diplopterinae</taxon>
        <taxon>Diploptera</taxon>
    </lineage>
</organism>
<keyword evidence="2" id="KW-1185">Reference proteome</keyword>
<evidence type="ECO:0000313" key="1">
    <source>
        <dbReference type="EMBL" id="KAJ9598710.1"/>
    </source>
</evidence>
<proteinExistence type="predicted"/>
<dbReference type="AlphaFoldDB" id="A0AAD8AH67"/>
<reference evidence="1" key="1">
    <citation type="journal article" date="2023" name="IScience">
        <title>Live-bearing cockroach genome reveals convergent evolutionary mechanisms linked to viviparity in insects and beyond.</title>
        <authorList>
            <person name="Fouks B."/>
            <person name="Harrison M.C."/>
            <person name="Mikhailova A.A."/>
            <person name="Marchal E."/>
            <person name="English S."/>
            <person name="Carruthers M."/>
            <person name="Jennings E.C."/>
            <person name="Chiamaka E.L."/>
            <person name="Frigard R.A."/>
            <person name="Pippel M."/>
            <person name="Attardo G.M."/>
            <person name="Benoit J.B."/>
            <person name="Bornberg-Bauer E."/>
            <person name="Tobe S.S."/>
        </authorList>
    </citation>
    <scope>NUCLEOTIDE SEQUENCE</scope>
    <source>
        <strain evidence="1">Stay&amp;Tobe</strain>
    </source>
</reference>
<evidence type="ECO:0000313" key="2">
    <source>
        <dbReference type="Proteomes" id="UP001233999"/>
    </source>
</evidence>
<feature type="non-terminal residue" evidence="1">
    <location>
        <position position="1"/>
    </location>
</feature>
<name>A0AAD8AH67_DIPPU</name>
<accession>A0AAD8AH67</accession>
<feature type="non-terminal residue" evidence="1">
    <location>
        <position position="64"/>
    </location>
</feature>
<reference evidence="1" key="2">
    <citation type="submission" date="2023-05" db="EMBL/GenBank/DDBJ databases">
        <authorList>
            <person name="Fouks B."/>
        </authorList>
    </citation>
    <scope>NUCLEOTIDE SEQUENCE</scope>
    <source>
        <strain evidence="1">Stay&amp;Tobe</strain>
        <tissue evidence="1">Testes</tissue>
    </source>
</reference>